<feature type="transmembrane region" description="Helical" evidence="1">
    <location>
        <begin position="188"/>
        <end position="208"/>
    </location>
</feature>
<evidence type="ECO:0000313" key="4">
    <source>
        <dbReference type="Proteomes" id="UP000033869"/>
    </source>
</evidence>
<accession>A0A0G0W842</accession>
<feature type="transmembrane region" description="Helical" evidence="1">
    <location>
        <begin position="128"/>
        <end position="149"/>
    </location>
</feature>
<dbReference type="PANTHER" id="PTHR14969:SF13">
    <property type="entry name" value="AT30094P"/>
    <property type="match status" value="1"/>
</dbReference>
<dbReference type="PANTHER" id="PTHR14969">
    <property type="entry name" value="SPHINGOSINE-1-PHOSPHATE PHOSPHOHYDROLASE"/>
    <property type="match status" value="1"/>
</dbReference>
<dbReference type="SUPFAM" id="SSF48317">
    <property type="entry name" value="Acid phosphatase/Vanadium-dependent haloperoxidase"/>
    <property type="match status" value="1"/>
</dbReference>
<feature type="transmembrane region" description="Helical" evidence="1">
    <location>
        <begin position="58"/>
        <end position="82"/>
    </location>
</feature>
<sequence length="222" mass="25061">MRKKYLKKFLVDSLIIITAIIVTLAVIVHVFPVLSIDVEISRKIQENGGSILLEAMKLISMFGNAAGLLTTVASASAIFYFFSYRREALFLISTIAVDAATLAIKYIVNRPRPDSSLVSIYAKVTDPGFPSGHVVHYTVFFGLIFVFMLRLKKIPILTRILISYICLNLIFLVPISRIYLGVHWLTDVIGGYLVGLSFLIVLLYLYFYPKTLKKLSKRFDIK</sequence>
<reference evidence="3 4" key="1">
    <citation type="journal article" date="2015" name="Nature">
        <title>rRNA introns, odd ribosomes, and small enigmatic genomes across a large radiation of phyla.</title>
        <authorList>
            <person name="Brown C.T."/>
            <person name="Hug L.A."/>
            <person name="Thomas B.C."/>
            <person name="Sharon I."/>
            <person name="Castelle C.J."/>
            <person name="Singh A."/>
            <person name="Wilkins M.J."/>
            <person name="Williams K.H."/>
            <person name="Banfield J.F."/>
        </authorList>
    </citation>
    <scope>NUCLEOTIDE SEQUENCE [LARGE SCALE GENOMIC DNA]</scope>
</reference>
<dbReference type="InterPro" id="IPR000326">
    <property type="entry name" value="PAP2/HPO"/>
</dbReference>
<proteinExistence type="predicted"/>
<dbReference type="EMBL" id="LCBL01000003">
    <property type="protein sequence ID" value="KKS09154.1"/>
    <property type="molecule type" value="Genomic_DNA"/>
</dbReference>
<evidence type="ECO:0000259" key="2">
    <source>
        <dbReference type="SMART" id="SM00014"/>
    </source>
</evidence>
<gene>
    <name evidence="3" type="ORF">UU65_C0003G0209</name>
</gene>
<comment type="caution">
    <text evidence="3">The sequence shown here is derived from an EMBL/GenBank/DDBJ whole genome shotgun (WGS) entry which is preliminary data.</text>
</comment>
<dbReference type="AlphaFoldDB" id="A0A0G0W842"/>
<evidence type="ECO:0000313" key="3">
    <source>
        <dbReference type="EMBL" id="KKS09154.1"/>
    </source>
</evidence>
<evidence type="ECO:0000256" key="1">
    <source>
        <dbReference type="SAM" id="Phobius"/>
    </source>
</evidence>
<dbReference type="Gene3D" id="1.20.144.10">
    <property type="entry name" value="Phosphatidic acid phosphatase type 2/haloperoxidase"/>
    <property type="match status" value="1"/>
</dbReference>
<dbReference type="Pfam" id="PF01569">
    <property type="entry name" value="PAP2"/>
    <property type="match status" value="1"/>
</dbReference>
<name>A0A0G0W842_UNCC2</name>
<dbReference type="InterPro" id="IPR036938">
    <property type="entry name" value="PAP2/HPO_sf"/>
</dbReference>
<keyword evidence="1" id="KW-1133">Transmembrane helix</keyword>
<feature type="transmembrane region" description="Helical" evidence="1">
    <location>
        <begin position="161"/>
        <end position="182"/>
    </location>
</feature>
<organism evidence="3 4">
    <name type="scientific">candidate division CPR2 bacterium GW2011_GWC1_41_48</name>
    <dbReference type="NCBI Taxonomy" id="1618344"/>
    <lineage>
        <taxon>Bacteria</taxon>
        <taxon>Bacteria division CPR2</taxon>
    </lineage>
</organism>
<feature type="transmembrane region" description="Helical" evidence="1">
    <location>
        <begin position="9"/>
        <end position="31"/>
    </location>
</feature>
<dbReference type="CDD" id="cd03392">
    <property type="entry name" value="PAP2_like_2"/>
    <property type="match status" value="1"/>
</dbReference>
<feature type="transmembrane region" description="Helical" evidence="1">
    <location>
        <begin position="89"/>
        <end position="108"/>
    </location>
</feature>
<keyword evidence="1" id="KW-0812">Transmembrane</keyword>
<feature type="domain" description="Phosphatidic acid phosphatase type 2/haloperoxidase" evidence="2">
    <location>
        <begin position="88"/>
        <end position="203"/>
    </location>
</feature>
<dbReference type="SMART" id="SM00014">
    <property type="entry name" value="acidPPc"/>
    <property type="match status" value="1"/>
</dbReference>
<keyword evidence="1" id="KW-0472">Membrane</keyword>
<dbReference type="Proteomes" id="UP000033869">
    <property type="component" value="Unassembled WGS sequence"/>
</dbReference>
<protein>
    <submittedName>
        <fullName evidence="3">Membrane-associated phospholipid phosphatase</fullName>
    </submittedName>
</protein>